<organism evidence="1 2">
    <name type="scientific">Stanieria cyanosphaera (strain ATCC 29371 / PCC 7437)</name>
    <dbReference type="NCBI Taxonomy" id="111780"/>
    <lineage>
        <taxon>Bacteria</taxon>
        <taxon>Bacillati</taxon>
        <taxon>Cyanobacteriota</taxon>
        <taxon>Cyanophyceae</taxon>
        <taxon>Pleurocapsales</taxon>
        <taxon>Dermocarpellaceae</taxon>
        <taxon>Stanieria</taxon>
    </lineage>
</organism>
<dbReference type="HOGENOM" id="CLU_1214205_0_0_3"/>
<dbReference type="Proteomes" id="UP000010473">
    <property type="component" value="Chromosome"/>
</dbReference>
<evidence type="ECO:0000313" key="1">
    <source>
        <dbReference type="EMBL" id="AFZ34995.1"/>
    </source>
</evidence>
<gene>
    <name evidence="1" type="ordered locus">Sta7437_1428</name>
</gene>
<sequence length="228" mass="25351">MTNQLFPQLNAAVITLLSISTLIAYPVIADTSDSEYTFLVTQDWRSCDHIGKKYQEVYAFETPSFYVNICRKGKSYFYLGEAKSTNVGSIFIPAQLLKEGKMYRADNGNVSYYVAINETEPEATPENKGTLTIERNGNQVLTENSVTQHCLFVESPASLNVRNKPNEQASQIGTIPARSQVTLANLDPQGNPQIKQGLNGSLWVEISNPYQGFILYGNEEKSSLDTCQ</sequence>
<keyword evidence="2" id="KW-1185">Reference proteome</keyword>
<proteinExistence type="predicted"/>
<dbReference type="KEGG" id="scs:Sta7437_1428"/>
<dbReference type="EMBL" id="CP003653">
    <property type="protein sequence ID" value="AFZ34995.1"/>
    <property type="molecule type" value="Genomic_DNA"/>
</dbReference>
<dbReference type="eggNOG" id="ENOG5030R35">
    <property type="taxonomic scope" value="Bacteria"/>
</dbReference>
<dbReference type="OrthoDB" id="583362at2"/>
<evidence type="ECO:0000313" key="2">
    <source>
        <dbReference type="Proteomes" id="UP000010473"/>
    </source>
</evidence>
<protein>
    <submittedName>
        <fullName evidence="1">Uncharacterized protein</fullName>
    </submittedName>
</protein>
<accession>K9XQV3</accession>
<dbReference type="AlphaFoldDB" id="K9XQV3"/>
<dbReference type="RefSeq" id="WP_015192667.1">
    <property type="nucleotide sequence ID" value="NC_019748.1"/>
</dbReference>
<reference evidence="2" key="1">
    <citation type="journal article" date="2013" name="Proc. Natl. Acad. Sci. U.S.A.">
        <title>Improving the coverage of the cyanobacterial phylum using diversity-driven genome sequencing.</title>
        <authorList>
            <person name="Shih P.M."/>
            <person name="Wu D."/>
            <person name="Latifi A."/>
            <person name="Axen S.D."/>
            <person name="Fewer D.P."/>
            <person name="Talla E."/>
            <person name="Calteau A."/>
            <person name="Cai F."/>
            <person name="Tandeau de Marsac N."/>
            <person name="Rippka R."/>
            <person name="Herdman M."/>
            <person name="Sivonen K."/>
            <person name="Coursin T."/>
            <person name="Laurent T."/>
            <person name="Goodwin L."/>
            <person name="Nolan M."/>
            <person name="Davenport K.W."/>
            <person name="Han C.S."/>
            <person name="Rubin E.M."/>
            <person name="Eisen J.A."/>
            <person name="Woyke T."/>
            <person name="Gugger M."/>
            <person name="Kerfeld C.A."/>
        </authorList>
    </citation>
    <scope>NUCLEOTIDE SEQUENCE [LARGE SCALE GENOMIC DNA]</scope>
    <source>
        <strain evidence="2">ATCC 29371 / PCC 7437</strain>
    </source>
</reference>
<name>K9XQV3_STAC7</name>